<feature type="transmembrane region" description="Helical" evidence="1">
    <location>
        <begin position="42"/>
        <end position="58"/>
    </location>
</feature>
<evidence type="ECO:0008006" key="3">
    <source>
        <dbReference type="Google" id="ProtNLM"/>
    </source>
</evidence>
<keyword evidence="1" id="KW-1133">Transmembrane helix</keyword>
<feature type="transmembrane region" description="Helical" evidence="1">
    <location>
        <begin position="95"/>
        <end position="115"/>
    </location>
</feature>
<feature type="transmembrane region" description="Helical" evidence="1">
    <location>
        <begin position="163"/>
        <end position="182"/>
    </location>
</feature>
<dbReference type="InterPro" id="IPR014509">
    <property type="entry name" value="YjdF-like"/>
</dbReference>
<dbReference type="EMBL" id="UINC01018322">
    <property type="protein sequence ID" value="SVA76853.1"/>
    <property type="molecule type" value="Genomic_DNA"/>
</dbReference>
<sequence length="191" mass="20589">MNDRRFMWVVKGALVVTLLTGLLFPDIPGVAGKGWPERCVGYPLSALVVPAIWALRGRRGRYPHLGDALLVVPFVLDLLGNLVNLYDTMEQFDDILHFVNWTFLVAALVLFVAPAGLARWNLVLMGSGFGALAIVAWEGVEWIVQEMGTTGLQLTYDDTVGDLVLSTAGGVLGAAVAANLLARQAARTART</sequence>
<evidence type="ECO:0000313" key="2">
    <source>
        <dbReference type="EMBL" id="SVA76853.1"/>
    </source>
</evidence>
<keyword evidence="1" id="KW-0472">Membrane</keyword>
<evidence type="ECO:0000256" key="1">
    <source>
        <dbReference type="SAM" id="Phobius"/>
    </source>
</evidence>
<organism evidence="2">
    <name type="scientific">marine metagenome</name>
    <dbReference type="NCBI Taxonomy" id="408172"/>
    <lineage>
        <taxon>unclassified sequences</taxon>
        <taxon>metagenomes</taxon>
        <taxon>ecological metagenomes</taxon>
    </lineage>
</organism>
<protein>
    <recommendedName>
        <fullName evidence="3">VanZ-like domain-containing protein</fullName>
    </recommendedName>
</protein>
<name>A0A381YK12_9ZZZZ</name>
<gene>
    <name evidence="2" type="ORF">METZ01_LOCUS129707</name>
</gene>
<dbReference type="Pfam" id="PF09997">
    <property type="entry name" value="DUF2238"/>
    <property type="match status" value="1"/>
</dbReference>
<keyword evidence="1" id="KW-0812">Transmembrane</keyword>
<proteinExistence type="predicted"/>
<accession>A0A381YK12</accession>
<feature type="transmembrane region" description="Helical" evidence="1">
    <location>
        <begin position="122"/>
        <end position="143"/>
    </location>
</feature>
<feature type="transmembrane region" description="Helical" evidence="1">
    <location>
        <begin position="65"/>
        <end position="83"/>
    </location>
</feature>
<reference evidence="2" key="1">
    <citation type="submission" date="2018-05" db="EMBL/GenBank/DDBJ databases">
        <authorList>
            <person name="Lanie J.A."/>
            <person name="Ng W.-L."/>
            <person name="Kazmierczak K.M."/>
            <person name="Andrzejewski T.M."/>
            <person name="Davidsen T.M."/>
            <person name="Wayne K.J."/>
            <person name="Tettelin H."/>
            <person name="Glass J.I."/>
            <person name="Rusch D."/>
            <person name="Podicherti R."/>
            <person name="Tsui H.-C.T."/>
            <person name="Winkler M.E."/>
        </authorList>
    </citation>
    <scope>NUCLEOTIDE SEQUENCE</scope>
</reference>
<dbReference type="AlphaFoldDB" id="A0A381YK12"/>